<dbReference type="Proteomes" id="UP000626109">
    <property type="component" value="Unassembled WGS sequence"/>
</dbReference>
<accession>A0A813I8Z0</accession>
<sequence length="102" mass="11311">MFRVWPASKFSSRNPGSQLGGGVSYQTLGVYNNDNNNNNNNNNKNNNNTNNNKQQQTTSSQAWPVKILSKIRAILLKGESWKLKVSLSLSLSLSLYPRVVAA</sequence>
<proteinExistence type="predicted"/>
<evidence type="ECO:0000256" key="1">
    <source>
        <dbReference type="SAM" id="MobiDB-lite"/>
    </source>
</evidence>
<feature type="region of interest" description="Disordered" evidence="1">
    <location>
        <begin position="1"/>
        <end position="61"/>
    </location>
</feature>
<name>A0A813I8Z0_POLGL</name>
<comment type="caution">
    <text evidence="2">The sequence shown here is derived from an EMBL/GenBank/DDBJ whole genome shotgun (WGS) entry which is preliminary data.</text>
</comment>
<evidence type="ECO:0000313" key="2">
    <source>
        <dbReference type="EMBL" id="CAE8647155.1"/>
    </source>
</evidence>
<organism evidence="2 3">
    <name type="scientific">Polarella glacialis</name>
    <name type="common">Dinoflagellate</name>
    <dbReference type="NCBI Taxonomy" id="89957"/>
    <lineage>
        <taxon>Eukaryota</taxon>
        <taxon>Sar</taxon>
        <taxon>Alveolata</taxon>
        <taxon>Dinophyceae</taxon>
        <taxon>Suessiales</taxon>
        <taxon>Suessiaceae</taxon>
        <taxon>Polarella</taxon>
    </lineage>
</organism>
<evidence type="ECO:0000313" key="3">
    <source>
        <dbReference type="Proteomes" id="UP000626109"/>
    </source>
</evidence>
<dbReference type="EMBL" id="CAJNNW010005160">
    <property type="protein sequence ID" value="CAE8647155.1"/>
    <property type="molecule type" value="Genomic_DNA"/>
</dbReference>
<reference evidence="2" key="1">
    <citation type="submission" date="2021-02" db="EMBL/GenBank/DDBJ databases">
        <authorList>
            <person name="Dougan E. K."/>
            <person name="Rhodes N."/>
            <person name="Thang M."/>
            <person name="Chan C."/>
        </authorList>
    </citation>
    <scope>NUCLEOTIDE SEQUENCE</scope>
</reference>
<dbReference type="AlphaFoldDB" id="A0A813I8Z0"/>
<feature type="compositionally biased region" description="Low complexity" evidence="1">
    <location>
        <begin position="32"/>
        <end position="52"/>
    </location>
</feature>
<gene>
    <name evidence="2" type="ORF">PGLA2088_LOCUS5429</name>
</gene>
<protein>
    <submittedName>
        <fullName evidence="2">Uncharacterized protein</fullName>
    </submittedName>
</protein>